<dbReference type="PANTHER" id="PTHR47219">
    <property type="entry name" value="RAB GTPASE-ACTIVATING PROTEIN 1-LIKE"/>
    <property type="match status" value="1"/>
</dbReference>
<name>A0AAV7ZM42_9EUKA</name>
<dbReference type="GO" id="GO:0005096">
    <property type="term" value="F:GTPase activator activity"/>
    <property type="evidence" value="ECO:0007669"/>
    <property type="project" value="TreeGrafter"/>
</dbReference>
<dbReference type="EMBL" id="JANTQA010000029">
    <property type="protein sequence ID" value="KAJ3441896.1"/>
    <property type="molecule type" value="Genomic_DNA"/>
</dbReference>
<feature type="transmembrane region" description="Helical" evidence="1">
    <location>
        <begin position="21"/>
        <end position="44"/>
    </location>
</feature>
<dbReference type="SUPFAM" id="SSF47923">
    <property type="entry name" value="Ypt/Rab-GAP domain of gyp1p"/>
    <property type="match status" value="1"/>
</dbReference>
<dbReference type="InterPro" id="IPR035969">
    <property type="entry name" value="Rab-GAP_TBC_sf"/>
</dbReference>
<evidence type="ECO:0000313" key="4">
    <source>
        <dbReference type="Proteomes" id="UP001146793"/>
    </source>
</evidence>
<dbReference type="Pfam" id="PF00566">
    <property type="entry name" value="RabGAP-TBC"/>
    <property type="match status" value="1"/>
</dbReference>
<dbReference type="InterPro" id="IPR000195">
    <property type="entry name" value="Rab-GAP-TBC_dom"/>
</dbReference>
<accession>A0AAV7ZM42</accession>
<keyword evidence="1" id="KW-1133">Transmembrane helix</keyword>
<dbReference type="PANTHER" id="PTHR47219:SF9">
    <property type="entry name" value="GTPASE ACTIVATING PROTEIN AND CENTROSOME-ASSOCIATED, ISOFORM B"/>
    <property type="match status" value="1"/>
</dbReference>
<evidence type="ECO:0000256" key="1">
    <source>
        <dbReference type="SAM" id="Phobius"/>
    </source>
</evidence>
<keyword evidence="1" id="KW-0472">Membrane</keyword>
<protein>
    <submittedName>
        <fullName evidence="3">Rab-gtpase-tbc domain-containing protein-related</fullName>
    </submittedName>
</protein>
<keyword evidence="1" id="KW-0812">Transmembrane</keyword>
<comment type="caution">
    <text evidence="3">The sequence shown here is derived from an EMBL/GenBank/DDBJ whole genome shotgun (WGS) entry which is preliminary data.</text>
</comment>
<dbReference type="InterPro" id="IPR050302">
    <property type="entry name" value="Rab_GAP_TBC_domain"/>
</dbReference>
<dbReference type="Gene3D" id="1.10.472.80">
    <property type="entry name" value="Ypt/Rab-GAP domain of gyp1p, domain 3"/>
    <property type="match status" value="1"/>
</dbReference>
<dbReference type="AlphaFoldDB" id="A0AAV7ZM42"/>
<feature type="domain" description="Rab-GAP TBC" evidence="2">
    <location>
        <begin position="1"/>
        <end position="55"/>
    </location>
</feature>
<organism evidence="3 4">
    <name type="scientific">Anaeramoeba flamelloides</name>
    <dbReference type="NCBI Taxonomy" id="1746091"/>
    <lineage>
        <taxon>Eukaryota</taxon>
        <taxon>Metamonada</taxon>
        <taxon>Anaeramoebidae</taxon>
        <taxon>Anaeramoeba</taxon>
    </lineage>
</organism>
<proteinExistence type="predicted"/>
<sequence>MGKSLKKYATKLYKHFQNENIESSMYVSPWFITIFAYVLPFPLVLRIWDIYLYEGMNFIFKISLAILKVNQKKKLLSLHYEDIIVYFNKIGTKIGDLEKLLKNAVSFNISY</sequence>
<dbReference type="GO" id="GO:0031267">
    <property type="term" value="F:small GTPase binding"/>
    <property type="evidence" value="ECO:0007669"/>
    <property type="project" value="TreeGrafter"/>
</dbReference>
<evidence type="ECO:0000259" key="2">
    <source>
        <dbReference type="PROSITE" id="PS50086"/>
    </source>
</evidence>
<gene>
    <name evidence="3" type="ORF">M0812_13916</name>
</gene>
<dbReference type="PROSITE" id="PS50086">
    <property type="entry name" value="TBC_RABGAP"/>
    <property type="match status" value="1"/>
</dbReference>
<evidence type="ECO:0000313" key="3">
    <source>
        <dbReference type="EMBL" id="KAJ3441896.1"/>
    </source>
</evidence>
<reference evidence="3" key="1">
    <citation type="submission" date="2022-08" db="EMBL/GenBank/DDBJ databases">
        <title>Novel sulphate-reducing endosymbionts in the free-living metamonad Anaeramoeba.</title>
        <authorList>
            <person name="Jerlstrom-Hultqvist J."/>
            <person name="Cepicka I."/>
            <person name="Gallot-Lavallee L."/>
            <person name="Salas-Leiva D."/>
            <person name="Curtis B.A."/>
            <person name="Zahonova K."/>
            <person name="Pipaliya S."/>
            <person name="Dacks J."/>
            <person name="Roger A.J."/>
        </authorList>
    </citation>
    <scope>NUCLEOTIDE SEQUENCE</scope>
    <source>
        <strain evidence="3">Busselton2</strain>
    </source>
</reference>
<dbReference type="Proteomes" id="UP001146793">
    <property type="component" value="Unassembled WGS sequence"/>
</dbReference>